<proteinExistence type="predicted"/>
<comment type="caution">
    <text evidence="2">The sequence shown here is derived from an EMBL/GenBank/DDBJ whole genome shotgun (WGS) entry which is preliminary data.</text>
</comment>
<gene>
    <name evidence="2" type="ORF">EVAR_70597_1</name>
</gene>
<dbReference type="AlphaFoldDB" id="A0A4C2A8S8"/>
<dbReference type="Proteomes" id="UP000299102">
    <property type="component" value="Unassembled WGS sequence"/>
</dbReference>
<feature type="region of interest" description="Disordered" evidence="1">
    <location>
        <begin position="50"/>
        <end position="141"/>
    </location>
</feature>
<accession>A0A4C2A8S8</accession>
<feature type="region of interest" description="Disordered" evidence="1">
    <location>
        <begin position="1"/>
        <end position="36"/>
    </location>
</feature>
<dbReference type="EMBL" id="BGZK01002907">
    <property type="protein sequence ID" value="GBP97261.1"/>
    <property type="molecule type" value="Genomic_DNA"/>
</dbReference>
<organism evidence="2 3">
    <name type="scientific">Eumeta variegata</name>
    <name type="common">Bagworm moth</name>
    <name type="synonym">Eumeta japonica</name>
    <dbReference type="NCBI Taxonomy" id="151549"/>
    <lineage>
        <taxon>Eukaryota</taxon>
        <taxon>Metazoa</taxon>
        <taxon>Ecdysozoa</taxon>
        <taxon>Arthropoda</taxon>
        <taxon>Hexapoda</taxon>
        <taxon>Insecta</taxon>
        <taxon>Pterygota</taxon>
        <taxon>Neoptera</taxon>
        <taxon>Endopterygota</taxon>
        <taxon>Lepidoptera</taxon>
        <taxon>Glossata</taxon>
        <taxon>Ditrysia</taxon>
        <taxon>Tineoidea</taxon>
        <taxon>Psychidae</taxon>
        <taxon>Oiketicinae</taxon>
        <taxon>Eumeta</taxon>
    </lineage>
</organism>
<evidence type="ECO:0000256" key="1">
    <source>
        <dbReference type="SAM" id="MobiDB-lite"/>
    </source>
</evidence>
<evidence type="ECO:0000313" key="3">
    <source>
        <dbReference type="Proteomes" id="UP000299102"/>
    </source>
</evidence>
<sequence length="141" mass="15231">MYRGSEFRLNCTAQSRTSCGEGEGSEGSEERTSWRVTLDHDLVETLSAIYPEWFKPQHRRERPASPRSPRTPRTPHSPLSPRTPPSDDALSSCAEDMAGRGGAAGSVGSDAPGSPPRVSPPKVVVDASPLQPAMDKNKECE</sequence>
<protein>
    <submittedName>
        <fullName evidence="2">Uncharacterized protein</fullName>
    </submittedName>
</protein>
<name>A0A4C2A8S8_EUMVA</name>
<keyword evidence="3" id="KW-1185">Reference proteome</keyword>
<evidence type="ECO:0000313" key="2">
    <source>
        <dbReference type="EMBL" id="GBP97261.1"/>
    </source>
</evidence>
<reference evidence="2 3" key="1">
    <citation type="journal article" date="2019" name="Commun. Biol.">
        <title>The bagworm genome reveals a unique fibroin gene that provides high tensile strength.</title>
        <authorList>
            <person name="Kono N."/>
            <person name="Nakamura H."/>
            <person name="Ohtoshi R."/>
            <person name="Tomita M."/>
            <person name="Numata K."/>
            <person name="Arakawa K."/>
        </authorList>
    </citation>
    <scope>NUCLEOTIDE SEQUENCE [LARGE SCALE GENOMIC DNA]</scope>
</reference>